<sequence>MKSLPDKIRIKDIARLANVSTGTVDRVLHNRGEVSAKSREKVEKVLKEINYQPNIYASALASKKRYTFVTLLPESNEGEYWSDIKKGVDQAAHEFLDLNISVEQIFFNQYDSTSFEKAIETVLKLTPDAVLLAPIFKEQSISLAKQLEIQEIPYVLIDSDMEEIHSLAYFGMDSLQSGYLAAKLLLSDASPNSEIAIFQVYRSGNKGSNQTELRINGFKRYIEEHLPTAKLFSIKIYAQDHTRNLKIIKDFFKQHPHIREAITFNSKVYLITEYLEKMNISGIKFIGYDLLQKNVKALKSGKVNYLLAQRPEIQSYRGMKALCEYKIFKNEIKRKNFMPIDILTSENIDFYLDFQSI</sequence>
<dbReference type="InterPro" id="IPR025997">
    <property type="entry name" value="SBP_2_dom"/>
</dbReference>
<dbReference type="GeneID" id="92927937"/>
<dbReference type="Proteomes" id="UP000262954">
    <property type="component" value="Unassembled WGS sequence"/>
</dbReference>
<keyword evidence="3" id="KW-0804">Transcription</keyword>
<keyword evidence="1" id="KW-0805">Transcription regulation</keyword>
<evidence type="ECO:0000313" key="5">
    <source>
        <dbReference type="EMBL" id="HBJ08156.1"/>
    </source>
</evidence>
<dbReference type="PROSITE" id="PS50932">
    <property type="entry name" value="HTH_LACI_2"/>
    <property type="match status" value="1"/>
</dbReference>
<dbReference type="CDD" id="cd01392">
    <property type="entry name" value="HTH_LacI"/>
    <property type="match status" value="1"/>
</dbReference>
<dbReference type="PROSITE" id="PS00356">
    <property type="entry name" value="HTH_LACI_1"/>
    <property type="match status" value="1"/>
</dbReference>
<dbReference type="GO" id="GO:0003700">
    <property type="term" value="F:DNA-binding transcription factor activity"/>
    <property type="evidence" value="ECO:0007669"/>
    <property type="project" value="TreeGrafter"/>
</dbReference>
<dbReference type="Pfam" id="PF13407">
    <property type="entry name" value="Peripla_BP_4"/>
    <property type="match status" value="1"/>
</dbReference>
<evidence type="ECO:0000256" key="3">
    <source>
        <dbReference type="ARBA" id="ARBA00023163"/>
    </source>
</evidence>
<dbReference type="SUPFAM" id="SSF47413">
    <property type="entry name" value="lambda repressor-like DNA-binding domains"/>
    <property type="match status" value="1"/>
</dbReference>
<protein>
    <submittedName>
        <fullName evidence="5">LacI family DNA-binding transcriptional regulator</fullName>
    </submittedName>
</protein>
<dbReference type="EMBL" id="DNWC01000055">
    <property type="protein sequence ID" value="HBJ08156.1"/>
    <property type="molecule type" value="Genomic_DNA"/>
</dbReference>
<dbReference type="InterPro" id="IPR010982">
    <property type="entry name" value="Lambda_DNA-bd_dom_sf"/>
</dbReference>
<dbReference type="Gene3D" id="1.10.260.40">
    <property type="entry name" value="lambda repressor-like DNA-binding domains"/>
    <property type="match status" value="1"/>
</dbReference>
<dbReference type="InterPro" id="IPR000843">
    <property type="entry name" value="HTH_LacI"/>
</dbReference>
<dbReference type="InterPro" id="IPR028082">
    <property type="entry name" value="Peripla_BP_I"/>
</dbReference>
<evidence type="ECO:0000313" key="6">
    <source>
        <dbReference type="Proteomes" id="UP000262954"/>
    </source>
</evidence>
<dbReference type="GO" id="GO:0000976">
    <property type="term" value="F:transcription cis-regulatory region binding"/>
    <property type="evidence" value="ECO:0007669"/>
    <property type="project" value="TreeGrafter"/>
</dbReference>
<dbReference type="SUPFAM" id="SSF53822">
    <property type="entry name" value="Periplasmic binding protein-like I"/>
    <property type="match status" value="1"/>
</dbReference>
<dbReference type="PANTHER" id="PTHR30146:SF144">
    <property type="entry name" value="LACI-FAMILY TRANSCRIPTION REGULATOR"/>
    <property type="match status" value="1"/>
</dbReference>
<dbReference type="SMART" id="SM00354">
    <property type="entry name" value="HTH_LACI"/>
    <property type="match status" value="1"/>
</dbReference>
<gene>
    <name evidence="5" type="ORF">DDY73_04065</name>
</gene>
<dbReference type="AlphaFoldDB" id="A0A354M0W7"/>
<evidence type="ECO:0000256" key="1">
    <source>
        <dbReference type="ARBA" id="ARBA00023015"/>
    </source>
</evidence>
<dbReference type="Pfam" id="PF00356">
    <property type="entry name" value="LacI"/>
    <property type="match status" value="1"/>
</dbReference>
<organism evidence="5 6">
    <name type="scientific">Coprobacter fastidiosus</name>
    <dbReference type="NCBI Taxonomy" id="1099853"/>
    <lineage>
        <taxon>Bacteria</taxon>
        <taxon>Pseudomonadati</taxon>
        <taxon>Bacteroidota</taxon>
        <taxon>Bacteroidia</taxon>
        <taxon>Bacteroidales</taxon>
        <taxon>Barnesiellaceae</taxon>
        <taxon>Coprobacter</taxon>
    </lineage>
</organism>
<accession>A0A354M0W7</accession>
<comment type="caution">
    <text evidence="5">The sequence shown here is derived from an EMBL/GenBank/DDBJ whole genome shotgun (WGS) entry which is preliminary data.</text>
</comment>
<dbReference type="RefSeq" id="WP_009319308.1">
    <property type="nucleotide sequence ID" value="NZ_AP028032.1"/>
</dbReference>
<dbReference type="CDD" id="cd06307">
    <property type="entry name" value="PBP1_sugar_binding"/>
    <property type="match status" value="1"/>
</dbReference>
<evidence type="ECO:0000256" key="2">
    <source>
        <dbReference type="ARBA" id="ARBA00023125"/>
    </source>
</evidence>
<proteinExistence type="predicted"/>
<dbReference type="Gene3D" id="3.40.50.2300">
    <property type="match status" value="2"/>
</dbReference>
<keyword evidence="2 5" id="KW-0238">DNA-binding</keyword>
<name>A0A354M0W7_9BACT</name>
<reference evidence="5 6" key="1">
    <citation type="journal article" date="2018" name="Nat. Biotechnol.">
        <title>A standardized bacterial taxonomy based on genome phylogeny substantially revises the tree of life.</title>
        <authorList>
            <person name="Parks D.H."/>
            <person name="Chuvochina M."/>
            <person name="Waite D.W."/>
            <person name="Rinke C."/>
            <person name="Skarshewski A."/>
            <person name="Chaumeil P.A."/>
            <person name="Hugenholtz P."/>
        </authorList>
    </citation>
    <scope>NUCLEOTIDE SEQUENCE [LARGE SCALE GENOMIC DNA]</scope>
    <source>
        <strain evidence="5">UBA11482</strain>
    </source>
</reference>
<dbReference type="PANTHER" id="PTHR30146">
    <property type="entry name" value="LACI-RELATED TRANSCRIPTIONAL REPRESSOR"/>
    <property type="match status" value="1"/>
</dbReference>
<feature type="domain" description="HTH lacI-type" evidence="4">
    <location>
        <begin position="8"/>
        <end position="62"/>
    </location>
</feature>
<evidence type="ECO:0000259" key="4">
    <source>
        <dbReference type="PROSITE" id="PS50932"/>
    </source>
</evidence>